<feature type="region of interest" description="Disordered" evidence="1">
    <location>
        <begin position="168"/>
        <end position="297"/>
    </location>
</feature>
<name>A0AAW1NQA7_9CHLO</name>
<accession>A0AAW1NQA7</accession>
<organism evidence="2 3">
    <name type="scientific">Symbiochloris irregularis</name>
    <dbReference type="NCBI Taxonomy" id="706552"/>
    <lineage>
        <taxon>Eukaryota</taxon>
        <taxon>Viridiplantae</taxon>
        <taxon>Chlorophyta</taxon>
        <taxon>core chlorophytes</taxon>
        <taxon>Trebouxiophyceae</taxon>
        <taxon>Trebouxiales</taxon>
        <taxon>Trebouxiaceae</taxon>
        <taxon>Symbiochloris</taxon>
    </lineage>
</organism>
<proteinExistence type="predicted"/>
<dbReference type="EMBL" id="JALJOQ010000233">
    <property type="protein sequence ID" value="KAK9788150.1"/>
    <property type="molecule type" value="Genomic_DNA"/>
</dbReference>
<evidence type="ECO:0000256" key="1">
    <source>
        <dbReference type="SAM" id="MobiDB-lite"/>
    </source>
</evidence>
<dbReference type="Proteomes" id="UP001465755">
    <property type="component" value="Unassembled WGS sequence"/>
</dbReference>
<protein>
    <submittedName>
        <fullName evidence="2">Uncharacterized protein</fullName>
    </submittedName>
</protein>
<evidence type="ECO:0000313" key="3">
    <source>
        <dbReference type="Proteomes" id="UP001465755"/>
    </source>
</evidence>
<dbReference type="AlphaFoldDB" id="A0AAW1NQA7"/>
<evidence type="ECO:0000313" key="2">
    <source>
        <dbReference type="EMBL" id="KAK9788150.1"/>
    </source>
</evidence>
<gene>
    <name evidence="2" type="ORF">WJX73_006002</name>
</gene>
<comment type="caution">
    <text evidence="2">The sequence shown here is derived from an EMBL/GenBank/DDBJ whole genome shotgun (WGS) entry which is preliminary data.</text>
</comment>
<sequence length="297" mass="30406">MTLSLQCSTGIGSSLGKTRASQQQPVRGAQRFRVVPLAVAGRSDVAIEKSLCASAFVGALSVLLAGGVSAAPRQQSLPLVLPSPSVMQAQASGNASKQQLEPVALISAPQHSPRLLSHLAFGIQEAPPLAEISFFDKIKGALTGSFGALDNVKGATGAFDQAKGAASNVLDSSSADPPAPSNGDGQSGPVSVPQGIADLFNPNKVTSPDVALTSKGVENTSSDAAPATPRPDVGDLSSGFWSVEDGDTLRRRQVDSIRANAQYSPQKRDSEKSATPASPQEGVKPENDGSKIITADN</sequence>
<keyword evidence="3" id="KW-1185">Reference proteome</keyword>
<reference evidence="2 3" key="1">
    <citation type="journal article" date="2024" name="Nat. Commun.">
        <title>Phylogenomics reveals the evolutionary origins of lichenization in chlorophyte algae.</title>
        <authorList>
            <person name="Puginier C."/>
            <person name="Libourel C."/>
            <person name="Otte J."/>
            <person name="Skaloud P."/>
            <person name="Haon M."/>
            <person name="Grisel S."/>
            <person name="Petersen M."/>
            <person name="Berrin J.G."/>
            <person name="Delaux P.M."/>
            <person name="Dal Grande F."/>
            <person name="Keller J."/>
        </authorList>
    </citation>
    <scope>NUCLEOTIDE SEQUENCE [LARGE SCALE GENOMIC DNA]</scope>
    <source>
        <strain evidence="2 3">SAG 2036</strain>
    </source>
</reference>